<comment type="function">
    <text evidence="11">Mediates influx of magnesium ions. Alternates between open and closed states. Activated by low cytoplasmic Mg(2+) levels. Inactive when cytoplasmic Mg(2+) levels are high.</text>
</comment>
<dbReference type="InterPro" id="IPR045863">
    <property type="entry name" value="CorA_TM1_TM2"/>
</dbReference>
<dbReference type="EMBL" id="SJPI01000001">
    <property type="protein sequence ID" value="TWT54917.1"/>
    <property type="molecule type" value="Genomic_DNA"/>
</dbReference>
<evidence type="ECO:0000256" key="5">
    <source>
        <dbReference type="ARBA" id="ARBA00022692"/>
    </source>
</evidence>
<keyword evidence="14" id="KW-1185">Reference proteome</keyword>
<evidence type="ECO:0000256" key="4">
    <source>
        <dbReference type="ARBA" id="ARBA00022475"/>
    </source>
</evidence>
<keyword evidence="5 12" id="KW-0812">Transmembrane</keyword>
<feature type="transmembrane region" description="Helical" evidence="12">
    <location>
        <begin position="377"/>
        <end position="399"/>
    </location>
</feature>
<keyword evidence="4 12" id="KW-1003">Cell membrane</keyword>
<dbReference type="Pfam" id="PF01544">
    <property type="entry name" value="CorA"/>
    <property type="match status" value="1"/>
</dbReference>
<dbReference type="Gene3D" id="3.30.460.20">
    <property type="entry name" value="CorA soluble domain-like"/>
    <property type="match status" value="1"/>
</dbReference>
<name>A0A5C5WW00_9BACT</name>
<dbReference type="SUPFAM" id="SSF143865">
    <property type="entry name" value="CorA soluble domain-like"/>
    <property type="match status" value="1"/>
</dbReference>
<keyword evidence="9 12" id="KW-0472">Membrane</keyword>
<dbReference type="AlphaFoldDB" id="A0A5C5WW00"/>
<evidence type="ECO:0000256" key="7">
    <source>
        <dbReference type="ARBA" id="ARBA00022989"/>
    </source>
</evidence>
<reference evidence="13 14" key="1">
    <citation type="submission" date="2019-02" db="EMBL/GenBank/DDBJ databases">
        <title>Deep-cultivation of Planctomycetes and their phenomic and genomic characterization uncovers novel biology.</title>
        <authorList>
            <person name="Wiegand S."/>
            <person name="Jogler M."/>
            <person name="Boedeker C."/>
            <person name="Pinto D."/>
            <person name="Vollmers J."/>
            <person name="Rivas-Marin E."/>
            <person name="Kohn T."/>
            <person name="Peeters S.H."/>
            <person name="Heuer A."/>
            <person name="Rast P."/>
            <person name="Oberbeckmann S."/>
            <person name="Bunk B."/>
            <person name="Jeske O."/>
            <person name="Meyerdierks A."/>
            <person name="Storesund J.E."/>
            <person name="Kallscheuer N."/>
            <person name="Luecker S."/>
            <person name="Lage O.M."/>
            <person name="Pohl T."/>
            <person name="Merkel B.J."/>
            <person name="Hornburger P."/>
            <person name="Mueller R.-W."/>
            <person name="Bruemmer F."/>
            <person name="Labrenz M."/>
            <person name="Spormann A.M."/>
            <person name="Op Den Camp H."/>
            <person name="Overmann J."/>
            <person name="Amann R."/>
            <person name="Jetten M.S.M."/>
            <person name="Mascher T."/>
            <person name="Medema M.H."/>
            <person name="Devos D.P."/>
            <person name="Kaster A.-K."/>
            <person name="Ovreas L."/>
            <person name="Rohde M."/>
            <person name="Galperin M.Y."/>
            <person name="Jogler C."/>
        </authorList>
    </citation>
    <scope>NUCLEOTIDE SEQUENCE [LARGE SCALE GENOMIC DNA]</scope>
    <source>
        <strain evidence="13 14">Pla22</strain>
    </source>
</reference>
<dbReference type="SUPFAM" id="SSF144083">
    <property type="entry name" value="Magnesium transport protein CorA, transmembrane region"/>
    <property type="match status" value="1"/>
</dbReference>
<evidence type="ECO:0000256" key="11">
    <source>
        <dbReference type="ARBA" id="ARBA00045497"/>
    </source>
</evidence>
<dbReference type="Proteomes" id="UP000316598">
    <property type="component" value="Unassembled WGS sequence"/>
</dbReference>
<dbReference type="Gene3D" id="1.20.58.340">
    <property type="entry name" value="Magnesium transport protein CorA, transmembrane region"/>
    <property type="match status" value="2"/>
</dbReference>
<proteinExistence type="inferred from homology"/>
<dbReference type="FunFam" id="1.20.58.340:FF:000004">
    <property type="entry name" value="Magnesium transport protein CorA"/>
    <property type="match status" value="1"/>
</dbReference>
<accession>A0A5C5WW00</accession>
<keyword evidence="6 12" id="KW-0460">Magnesium</keyword>
<dbReference type="GO" id="GO:0050897">
    <property type="term" value="F:cobalt ion binding"/>
    <property type="evidence" value="ECO:0007669"/>
    <property type="project" value="TreeGrafter"/>
</dbReference>
<dbReference type="GO" id="GO:0005886">
    <property type="term" value="C:plasma membrane"/>
    <property type="evidence" value="ECO:0007669"/>
    <property type="project" value="UniProtKB-SubCell"/>
</dbReference>
<organism evidence="13 14">
    <name type="scientific">Rubripirellula amarantea</name>
    <dbReference type="NCBI Taxonomy" id="2527999"/>
    <lineage>
        <taxon>Bacteria</taxon>
        <taxon>Pseudomonadati</taxon>
        <taxon>Planctomycetota</taxon>
        <taxon>Planctomycetia</taxon>
        <taxon>Pirellulales</taxon>
        <taxon>Pirellulaceae</taxon>
        <taxon>Rubripirellula</taxon>
    </lineage>
</organism>
<keyword evidence="3 12" id="KW-0813">Transport</keyword>
<comment type="similarity">
    <text evidence="2 12">Belongs to the CorA metal ion transporter (MIT) (TC 1.A.35) family.</text>
</comment>
<dbReference type="GO" id="GO:0015095">
    <property type="term" value="F:magnesium ion transmembrane transporter activity"/>
    <property type="evidence" value="ECO:0007669"/>
    <property type="project" value="UniProtKB-UniRule"/>
</dbReference>
<evidence type="ECO:0000256" key="12">
    <source>
        <dbReference type="RuleBase" id="RU362010"/>
    </source>
</evidence>
<evidence type="ECO:0000256" key="1">
    <source>
        <dbReference type="ARBA" id="ARBA00004651"/>
    </source>
</evidence>
<dbReference type="GO" id="GO:0000287">
    <property type="term" value="F:magnesium ion binding"/>
    <property type="evidence" value="ECO:0007669"/>
    <property type="project" value="TreeGrafter"/>
</dbReference>
<protein>
    <recommendedName>
        <fullName evidence="12">Magnesium transport protein CorA</fullName>
    </recommendedName>
</protein>
<keyword evidence="7 12" id="KW-1133">Transmembrane helix</keyword>
<evidence type="ECO:0000256" key="2">
    <source>
        <dbReference type="ARBA" id="ARBA00009765"/>
    </source>
</evidence>
<dbReference type="PANTHER" id="PTHR46494">
    <property type="entry name" value="CORA FAMILY METAL ION TRANSPORTER (EUROFUNG)"/>
    <property type="match status" value="1"/>
</dbReference>
<dbReference type="PANTHER" id="PTHR46494:SF1">
    <property type="entry name" value="CORA FAMILY METAL ION TRANSPORTER (EUROFUNG)"/>
    <property type="match status" value="1"/>
</dbReference>
<evidence type="ECO:0000256" key="10">
    <source>
        <dbReference type="ARBA" id="ARBA00034269"/>
    </source>
</evidence>
<comment type="catalytic activity">
    <reaction evidence="10">
        <text>Mg(2+)(in) = Mg(2+)(out)</text>
        <dbReference type="Rhea" id="RHEA:29827"/>
        <dbReference type="ChEBI" id="CHEBI:18420"/>
    </reaction>
</comment>
<feature type="transmembrane region" description="Helical" evidence="12">
    <location>
        <begin position="339"/>
        <end position="357"/>
    </location>
</feature>
<evidence type="ECO:0000256" key="3">
    <source>
        <dbReference type="ARBA" id="ARBA00022448"/>
    </source>
</evidence>
<gene>
    <name evidence="13" type="primary">corA_2</name>
    <name evidence="12" type="synonym">corA</name>
    <name evidence="13" type="ORF">Pla22_25710</name>
</gene>
<dbReference type="CDD" id="cd12828">
    <property type="entry name" value="TmCorA-like_1"/>
    <property type="match status" value="1"/>
</dbReference>
<sequence length="405" mass="45875">MANRLLPLRWCLLPFFSKSFLPRRRSRKRPSVVVGTVPGTLVEREGVARGKIRVIQYERRSHTDQTVNSVDQLDDLIGEAKVKPRRVEPDNVAGVETSKPKMTNSRPVTWINIDGVGDVTTLKELAKRFDIHPLALEDAANVYQHAKLECYGESLFFVVRMPTGNQQFETEQVSIFLLDDVVITIQEKPGDCFDGLRNRISNSLGRIRSRGADYLTYAIIDAVVDSYFPVLERYGVELDEISHRLEGTESRSLPLHLHEIRADLLSIRKTVNQHHKAINDLVREGEGFIAADTSFYFRDCQDHLQRLMEAADTDRETCGELRELYFAILGEKNNDVSKVLTIIATVFMPIGAVAGVYGMNFDSNISQFNMPELSWAFGYPFALLLMASMAGSLLTYLYLKGWLTH</sequence>
<comment type="caution">
    <text evidence="13">The sequence shown here is derived from an EMBL/GenBank/DDBJ whole genome shotgun (WGS) entry which is preliminary data.</text>
</comment>
<dbReference type="GO" id="GO:0015087">
    <property type="term" value="F:cobalt ion transmembrane transporter activity"/>
    <property type="evidence" value="ECO:0007669"/>
    <property type="project" value="UniProtKB-UniRule"/>
</dbReference>
<dbReference type="InterPro" id="IPR004488">
    <property type="entry name" value="Mg/Co-transport_prot_CorA"/>
</dbReference>
<dbReference type="NCBIfam" id="TIGR00383">
    <property type="entry name" value="corA"/>
    <property type="match status" value="1"/>
</dbReference>
<dbReference type="InterPro" id="IPR002523">
    <property type="entry name" value="MgTranspt_CorA/ZnTranspt_ZntB"/>
</dbReference>
<evidence type="ECO:0000256" key="8">
    <source>
        <dbReference type="ARBA" id="ARBA00023065"/>
    </source>
</evidence>
<evidence type="ECO:0000313" key="14">
    <source>
        <dbReference type="Proteomes" id="UP000316598"/>
    </source>
</evidence>
<comment type="subcellular location">
    <subcellularLocation>
        <location evidence="1">Cell membrane</location>
        <topology evidence="1">Multi-pass membrane protein</topology>
    </subcellularLocation>
    <subcellularLocation>
        <location evidence="12">Membrane</location>
        <topology evidence="12">Multi-pass membrane protein</topology>
    </subcellularLocation>
</comment>
<keyword evidence="8 12" id="KW-0406">Ion transport</keyword>
<evidence type="ECO:0000256" key="9">
    <source>
        <dbReference type="ARBA" id="ARBA00023136"/>
    </source>
</evidence>
<evidence type="ECO:0000256" key="6">
    <source>
        <dbReference type="ARBA" id="ARBA00022842"/>
    </source>
</evidence>
<dbReference type="InterPro" id="IPR045861">
    <property type="entry name" value="CorA_cytoplasmic_dom"/>
</dbReference>
<evidence type="ECO:0000313" key="13">
    <source>
        <dbReference type="EMBL" id="TWT54917.1"/>
    </source>
</evidence>